<proteinExistence type="predicted"/>
<comment type="caution">
    <text evidence="3">The sequence shown here is derived from an EMBL/GenBank/DDBJ whole genome shotgun (WGS) entry which is preliminary data.</text>
</comment>
<keyword evidence="1" id="KW-0812">Transmembrane</keyword>
<feature type="transmembrane region" description="Helical" evidence="1">
    <location>
        <begin position="146"/>
        <end position="167"/>
    </location>
</feature>
<feature type="chain" id="PRO_5041289425" evidence="2">
    <location>
        <begin position="19"/>
        <end position="193"/>
    </location>
</feature>
<keyword evidence="4" id="KW-1185">Reference proteome</keyword>
<dbReference type="EMBL" id="CAUJNA010002225">
    <property type="protein sequence ID" value="CAJ1391881.1"/>
    <property type="molecule type" value="Genomic_DNA"/>
</dbReference>
<keyword evidence="2" id="KW-0732">Signal</keyword>
<accession>A0AA36IQ16</accession>
<evidence type="ECO:0000256" key="1">
    <source>
        <dbReference type="SAM" id="Phobius"/>
    </source>
</evidence>
<sequence>MKLLLLPLAAARLTKCPGEDRSPEGTCTVDGGFVCLQLLDAHGSRHFAPGQDWWDITGQTAKWDDRIRGNGGDSWCVCATCASEIVDKVGCENMPIRCDATNERDVFGIDLPEYKSLERCLRSKCHMTQLWDANFPEVQSQLQRSWALPAALACAAVSVAVALALLLRRLSTQVARYEPLADSSEDEVLLDCE</sequence>
<keyword evidence="1" id="KW-1133">Transmembrane helix</keyword>
<keyword evidence="1" id="KW-0472">Membrane</keyword>
<evidence type="ECO:0000313" key="3">
    <source>
        <dbReference type="EMBL" id="CAJ1391881.1"/>
    </source>
</evidence>
<organism evidence="3 4">
    <name type="scientific">Effrenium voratum</name>
    <dbReference type="NCBI Taxonomy" id="2562239"/>
    <lineage>
        <taxon>Eukaryota</taxon>
        <taxon>Sar</taxon>
        <taxon>Alveolata</taxon>
        <taxon>Dinophyceae</taxon>
        <taxon>Suessiales</taxon>
        <taxon>Symbiodiniaceae</taxon>
        <taxon>Effrenium</taxon>
    </lineage>
</organism>
<feature type="signal peptide" evidence="2">
    <location>
        <begin position="1"/>
        <end position="18"/>
    </location>
</feature>
<gene>
    <name evidence="3" type="ORF">EVOR1521_LOCUS17132</name>
</gene>
<protein>
    <submittedName>
        <fullName evidence="3">Uncharacterized protein</fullName>
    </submittedName>
</protein>
<name>A0AA36IQ16_9DINO</name>
<evidence type="ECO:0000313" key="4">
    <source>
        <dbReference type="Proteomes" id="UP001178507"/>
    </source>
</evidence>
<dbReference type="AlphaFoldDB" id="A0AA36IQ16"/>
<dbReference type="Proteomes" id="UP001178507">
    <property type="component" value="Unassembled WGS sequence"/>
</dbReference>
<evidence type="ECO:0000256" key="2">
    <source>
        <dbReference type="SAM" id="SignalP"/>
    </source>
</evidence>
<reference evidence="3" key="1">
    <citation type="submission" date="2023-08" db="EMBL/GenBank/DDBJ databases">
        <authorList>
            <person name="Chen Y."/>
            <person name="Shah S."/>
            <person name="Dougan E. K."/>
            <person name="Thang M."/>
            <person name="Chan C."/>
        </authorList>
    </citation>
    <scope>NUCLEOTIDE SEQUENCE</scope>
</reference>